<dbReference type="EMBL" id="CAJNOI010002551">
    <property type="protein sequence ID" value="CAF1481239.1"/>
    <property type="molecule type" value="Genomic_DNA"/>
</dbReference>
<name>A0A815RTV0_9BILA</name>
<comment type="caution">
    <text evidence="2">The sequence shown here is derived from an EMBL/GenBank/DDBJ whole genome shotgun (WGS) entry which is preliminary data.</text>
</comment>
<evidence type="ECO:0000313" key="3">
    <source>
        <dbReference type="EMBL" id="CAF1638671.1"/>
    </source>
</evidence>
<dbReference type="Proteomes" id="UP000663832">
    <property type="component" value="Unassembled WGS sequence"/>
</dbReference>
<protein>
    <submittedName>
        <fullName evidence="2">Uncharacterized protein</fullName>
    </submittedName>
</protein>
<proteinExistence type="predicted"/>
<feature type="region of interest" description="Disordered" evidence="1">
    <location>
        <begin position="70"/>
        <end position="92"/>
    </location>
</feature>
<evidence type="ECO:0000313" key="2">
    <source>
        <dbReference type="EMBL" id="CAF1481239.1"/>
    </source>
</evidence>
<dbReference type="EMBL" id="CAJNOM010002872">
    <property type="protein sequence ID" value="CAF1638671.1"/>
    <property type="molecule type" value="Genomic_DNA"/>
</dbReference>
<accession>A0A815RTV0</accession>
<dbReference type="AlphaFoldDB" id="A0A815RTV0"/>
<gene>
    <name evidence="2" type="ORF">BJG266_LOCUS42075</name>
    <name evidence="3" type="ORF">QVE165_LOCUS58953</name>
</gene>
<reference evidence="2" key="1">
    <citation type="submission" date="2021-02" db="EMBL/GenBank/DDBJ databases">
        <authorList>
            <person name="Nowell W R."/>
        </authorList>
    </citation>
    <scope>NUCLEOTIDE SEQUENCE</scope>
</reference>
<sequence>MKRDTDFNSQPPEYVKEWYREFIFGYLEPDGIFMLRLLSSNTSDFVCTEVINHLWHAFYMKDPKQLKRKRKHELGGDSSIGEITRQASDPVDLSASYDSIRRRSNNFPAPPSDKTNTNYGPLIPTNHHQRFSSITTKQSSLSTLVEGDV</sequence>
<keyword evidence="4" id="KW-1185">Reference proteome</keyword>
<evidence type="ECO:0000313" key="4">
    <source>
        <dbReference type="Proteomes" id="UP000663832"/>
    </source>
</evidence>
<evidence type="ECO:0000256" key="1">
    <source>
        <dbReference type="SAM" id="MobiDB-lite"/>
    </source>
</evidence>
<evidence type="ECO:0000313" key="5">
    <source>
        <dbReference type="Proteomes" id="UP000663877"/>
    </source>
</evidence>
<organism evidence="2 5">
    <name type="scientific">Adineta steineri</name>
    <dbReference type="NCBI Taxonomy" id="433720"/>
    <lineage>
        <taxon>Eukaryota</taxon>
        <taxon>Metazoa</taxon>
        <taxon>Spiralia</taxon>
        <taxon>Gnathifera</taxon>
        <taxon>Rotifera</taxon>
        <taxon>Eurotatoria</taxon>
        <taxon>Bdelloidea</taxon>
        <taxon>Adinetida</taxon>
        <taxon>Adinetidae</taxon>
        <taxon>Adineta</taxon>
    </lineage>
</organism>
<dbReference type="Proteomes" id="UP000663877">
    <property type="component" value="Unassembled WGS sequence"/>
</dbReference>